<gene>
    <name evidence="8" type="ORF">P378_05020</name>
</gene>
<dbReference type="EMBL" id="AWQQ01000030">
    <property type="protein sequence ID" value="PHJ39186.1"/>
    <property type="molecule type" value="Genomic_DNA"/>
</dbReference>
<proteinExistence type="inferred from homology"/>
<reference evidence="8 9" key="1">
    <citation type="submission" date="2013-09" db="EMBL/GenBank/DDBJ databases">
        <title>Biodegradation of hydrocarbons in the deep terrestrial subsurface : characterization of a microbial consortium composed of two Desulfotomaculum species originating from a deep geological formation.</title>
        <authorList>
            <person name="Aullo T."/>
            <person name="Berlendis S."/>
            <person name="Lascourreges J.-F."/>
            <person name="Dessort D."/>
            <person name="Saint-Laurent S."/>
            <person name="Schraauwers B."/>
            <person name="Mas J."/>
            <person name="Magot M."/>
            <person name="Ranchou-Peyruse A."/>
        </authorList>
    </citation>
    <scope>NUCLEOTIDE SEQUENCE [LARGE SCALE GENOMIC DNA]</scope>
    <source>
        <strain evidence="8 9">Bs107</strain>
    </source>
</reference>
<evidence type="ECO:0000256" key="5">
    <source>
        <dbReference type="ARBA" id="ARBA00023118"/>
    </source>
</evidence>
<comment type="caution">
    <text evidence="8">The sequence shown here is derived from an EMBL/GenBank/DDBJ whole genome shotgun (WGS) entry which is preliminary data.</text>
</comment>
<dbReference type="Pfam" id="PF03750">
    <property type="entry name" value="Csm2_III-A"/>
    <property type="match status" value="1"/>
</dbReference>
<dbReference type="RefSeq" id="WP_099082401.1">
    <property type="nucleotide sequence ID" value="NZ_AWQQ01000030.1"/>
</dbReference>
<accession>A0A2C6MIA9</accession>
<sequence length="155" mass="17158">MANGNISRGGSDYNKGRGGQQGGPGGQGRVVENIVNGISSLKYFSDMAVDNLVEYAEKAGEYLCQINLKTNQIRKFLDAVKKIESECSKGNFDRDSVKLLKPKLAYAAGRQKEVKPLMQLLDPAINKVNSIDDFKKFARFVESIVAYHKFYGGRD</sequence>
<feature type="compositionally biased region" description="Gly residues" evidence="7">
    <location>
        <begin position="16"/>
        <end position="28"/>
    </location>
</feature>
<evidence type="ECO:0000256" key="4">
    <source>
        <dbReference type="ARBA" id="ARBA00022884"/>
    </source>
</evidence>
<dbReference type="CDD" id="cd09647">
    <property type="entry name" value="Csm2_III-A"/>
    <property type="match status" value="1"/>
</dbReference>
<dbReference type="OrthoDB" id="1862673at2"/>
<keyword evidence="4" id="KW-0694">RNA-binding</keyword>
<evidence type="ECO:0000256" key="2">
    <source>
        <dbReference type="ARBA" id="ARBA00006896"/>
    </source>
</evidence>
<evidence type="ECO:0000256" key="7">
    <source>
        <dbReference type="SAM" id="MobiDB-lite"/>
    </source>
</evidence>
<dbReference type="GO" id="GO:0003723">
    <property type="term" value="F:RNA binding"/>
    <property type="evidence" value="ECO:0007669"/>
    <property type="project" value="UniProtKB-KW"/>
</dbReference>
<dbReference type="Proteomes" id="UP000222564">
    <property type="component" value="Unassembled WGS sequence"/>
</dbReference>
<evidence type="ECO:0000256" key="1">
    <source>
        <dbReference type="ARBA" id="ARBA00003640"/>
    </source>
</evidence>
<dbReference type="NCBIfam" id="TIGR01870">
    <property type="entry name" value="cas_TM1810_Csm2"/>
    <property type="match status" value="1"/>
</dbReference>
<evidence type="ECO:0000256" key="3">
    <source>
        <dbReference type="ARBA" id="ARBA00016118"/>
    </source>
</evidence>
<keyword evidence="5" id="KW-0051">Antiviral defense</keyword>
<dbReference type="GO" id="GO:0051607">
    <property type="term" value="P:defense response to virus"/>
    <property type="evidence" value="ECO:0007669"/>
    <property type="project" value="UniProtKB-KW"/>
</dbReference>
<feature type="region of interest" description="Disordered" evidence="7">
    <location>
        <begin position="1"/>
        <end position="29"/>
    </location>
</feature>
<comment type="similarity">
    <text evidence="2">Belongs to the CRISPR-associated Csm2 family.</text>
</comment>
<name>A0A2C6MIA9_9FIRM</name>
<evidence type="ECO:0000256" key="6">
    <source>
        <dbReference type="ARBA" id="ARBA00031723"/>
    </source>
</evidence>
<comment type="function">
    <text evidence="1">This subunit may be involved in monitoring complementarity of crRNA and target RNA.</text>
</comment>
<evidence type="ECO:0000313" key="9">
    <source>
        <dbReference type="Proteomes" id="UP000222564"/>
    </source>
</evidence>
<evidence type="ECO:0000313" key="8">
    <source>
        <dbReference type="EMBL" id="PHJ39186.1"/>
    </source>
</evidence>
<keyword evidence="9" id="KW-1185">Reference proteome</keyword>
<protein>
    <recommendedName>
        <fullName evidence="3">CRISPR system Cms protein Csm2</fullName>
    </recommendedName>
    <alternativeName>
        <fullName evidence="6">CRISPR type III A-associated protein Csm2</fullName>
    </alternativeName>
</protein>
<dbReference type="AlphaFoldDB" id="A0A2C6MIA9"/>
<dbReference type="InterPro" id="IPR010149">
    <property type="entry name" value="CRISPR-assoc_prot_Csm2_III-A"/>
</dbReference>
<organism evidence="8 9">
    <name type="scientific">Desulforamulus profundi</name>
    <dbReference type="NCBI Taxonomy" id="1383067"/>
    <lineage>
        <taxon>Bacteria</taxon>
        <taxon>Bacillati</taxon>
        <taxon>Bacillota</taxon>
        <taxon>Clostridia</taxon>
        <taxon>Eubacteriales</taxon>
        <taxon>Peptococcaceae</taxon>
        <taxon>Desulforamulus</taxon>
    </lineage>
</organism>